<gene>
    <name evidence="1" type="ORF">CEP50_17080</name>
</gene>
<proteinExistence type="predicted"/>
<evidence type="ECO:0000313" key="1">
    <source>
        <dbReference type="EMBL" id="PRW62109.1"/>
    </source>
</evidence>
<dbReference type="AlphaFoldDB" id="A0A2T0GSN0"/>
<accession>A0A2T0GSN0</accession>
<sequence length="71" mass="7424">MALPLAFGGAGFAAAESPEGHQAHDKCAYKSCGSSHGHGHGHGHGYGLWFWKWADYDAKLDTSIVNAGIIG</sequence>
<protein>
    <submittedName>
        <fullName evidence="1">Uncharacterized protein</fullName>
    </submittedName>
</protein>
<evidence type="ECO:0000313" key="2">
    <source>
        <dbReference type="Proteomes" id="UP000239352"/>
    </source>
</evidence>
<dbReference type="EMBL" id="PVSR01000041">
    <property type="protein sequence ID" value="PRW62109.1"/>
    <property type="molecule type" value="Genomic_DNA"/>
</dbReference>
<name>A0A2T0GSN0_ACTMO</name>
<dbReference type="Proteomes" id="UP000239352">
    <property type="component" value="Unassembled WGS sequence"/>
</dbReference>
<organism evidence="1 2">
    <name type="scientific">Actinopolyspora mortivallis</name>
    <dbReference type="NCBI Taxonomy" id="33906"/>
    <lineage>
        <taxon>Bacteria</taxon>
        <taxon>Bacillati</taxon>
        <taxon>Actinomycetota</taxon>
        <taxon>Actinomycetes</taxon>
        <taxon>Actinopolysporales</taxon>
        <taxon>Actinopolysporaceae</taxon>
        <taxon>Actinopolyspora</taxon>
    </lineage>
</organism>
<comment type="caution">
    <text evidence="1">The sequence shown here is derived from an EMBL/GenBank/DDBJ whole genome shotgun (WGS) entry which is preliminary data.</text>
</comment>
<reference evidence="1 2" key="1">
    <citation type="submission" date="2018-03" db="EMBL/GenBank/DDBJ databases">
        <title>Actinopolyspora mortivallis from Sahara, screening for active biomolecules.</title>
        <authorList>
            <person name="Selama O."/>
            <person name="Wellington E.M.H."/>
            <person name="Hacene H."/>
        </authorList>
    </citation>
    <scope>NUCLEOTIDE SEQUENCE [LARGE SCALE GENOMIC DNA]</scope>
    <source>
        <strain evidence="1 2">M5A</strain>
    </source>
</reference>
<keyword evidence="2" id="KW-1185">Reference proteome</keyword>
<dbReference type="InParanoid" id="A0A2T0GSN0"/>